<dbReference type="AlphaFoldDB" id="A0A317CCX2"/>
<comment type="caution">
    <text evidence="2">The sequence shown here is derived from an EMBL/GenBank/DDBJ whole genome shotgun (WGS) entry which is preliminary data.</text>
</comment>
<feature type="region of interest" description="Disordered" evidence="1">
    <location>
        <begin position="55"/>
        <end position="98"/>
    </location>
</feature>
<keyword evidence="3" id="KW-1185">Reference proteome</keyword>
<dbReference type="EMBL" id="QGKL01000042">
    <property type="protein sequence ID" value="PWQ93942.1"/>
    <property type="molecule type" value="Genomic_DNA"/>
</dbReference>
<name>A0A317CCX2_9GAMM</name>
<gene>
    <name evidence="2" type="ORF">DKT75_20305</name>
</gene>
<sequence>MSNPPSKASEYIPVVSDLVVPGNPELRQQSNAAGKSKNRNYVDDLNSRIDELESAIGQDTMGSQSRAHAIRAEASRTRTPPVKRIKGNKTPSKNKELS</sequence>
<evidence type="ECO:0000256" key="1">
    <source>
        <dbReference type="SAM" id="MobiDB-lite"/>
    </source>
</evidence>
<reference evidence="2 3" key="1">
    <citation type="submission" date="2018-05" db="EMBL/GenBank/DDBJ databases">
        <title>Leucothrix arctica sp. nov., isolated from Arctic seawater.</title>
        <authorList>
            <person name="Choi A."/>
            <person name="Baek K."/>
        </authorList>
    </citation>
    <scope>NUCLEOTIDE SEQUENCE [LARGE SCALE GENOMIC DNA]</scope>
    <source>
        <strain evidence="2 3">IMCC9719</strain>
    </source>
</reference>
<evidence type="ECO:0000313" key="2">
    <source>
        <dbReference type="EMBL" id="PWQ93942.1"/>
    </source>
</evidence>
<dbReference type="RefSeq" id="WP_109826430.1">
    <property type="nucleotide sequence ID" value="NZ_QGKL01000042.1"/>
</dbReference>
<dbReference type="Proteomes" id="UP000245506">
    <property type="component" value="Unassembled WGS sequence"/>
</dbReference>
<accession>A0A317CCX2</accession>
<evidence type="ECO:0000313" key="3">
    <source>
        <dbReference type="Proteomes" id="UP000245506"/>
    </source>
</evidence>
<dbReference type="OrthoDB" id="5625711at2"/>
<protein>
    <submittedName>
        <fullName evidence="2">Uncharacterized protein</fullName>
    </submittedName>
</protein>
<feature type="region of interest" description="Disordered" evidence="1">
    <location>
        <begin position="22"/>
        <end position="41"/>
    </location>
</feature>
<proteinExistence type="predicted"/>
<organism evidence="2 3">
    <name type="scientific">Leucothrix arctica</name>
    <dbReference type="NCBI Taxonomy" id="1481894"/>
    <lineage>
        <taxon>Bacteria</taxon>
        <taxon>Pseudomonadati</taxon>
        <taxon>Pseudomonadota</taxon>
        <taxon>Gammaproteobacteria</taxon>
        <taxon>Thiotrichales</taxon>
        <taxon>Thiotrichaceae</taxon>
        <taxon>Leucothrix</taxon>
    </lineage>
</organism>